<dbReference type="AlphaFoldDB" id="A0A9D1KQ60"/>
<evidence type="ECO:0000313" key="9">
    <source>
        <dbReference type="Proteomes" id="UP000824160"/>
    </source>
</evidence>
<comment type="subcellular location">
    <subcellularLocation>
        <location evidence="1">Cell membrane</location>
        <topology evidence="1">Multi-pass membrane protein</topology>
    </subcellularLocation>
</comment>
<feature type="transmembrane region" description="Helical" evidence="7">
    <location>
        <begin position="139"/>
        <end position="160"/>
    </location>
</feature>
<dbReference type="InterPro" id="IPR002528">
    <property type="entry name" value="MATE_fam"/>
</dbReference>
<keyword evidence="4 7" id="KW-0812">Transmembrane</keyword>
<dbReference type="GO" id="GO:0005886">
    <property type="term" value="C:plasma membrane"/>
    <property type="evidence" value="ECO:0007669"/>
    <property type="project" value="UniProtKB-SubCell"/>
</dbReference>
<sequence length="203" mass="21201">MAVSTAAGDMTQGNPTRLLIRFAIPMMIGGIFQLMYNMVDTIVLGRFVGANALASIGATSSTTSCFLFLSTGMTGGISIVVSQLIGAGEPERVRKASANALLLTVFFGAAIGLIAFIGAQPLMQLLGTPADIIDGAVTYIRITCGLIVVQVAYNAIASVLKAIGDSRTPLYFLILCSFLNIVLDLFFVLALKMAVAGVAWATI</sequence>
<evidence type="ECO:0000256" key="5">
    <source>
        <dbReference type="ARBA" id="ARBA00022989"/>
    </source>
</evidence>
<gene>
    <name evidence="8" type="ORF">IAC43_00655</name>
</gene>
<comment type="caution">
    <text evidence="8">The sequence shown here is derived from an EMBL/GenBank/DDBJ whole genome shotgun (WGS) entry which is preliminary data.</text>
</comment>
<reference evidence="8" key="2">
    <citation type="journal article" date="2021" name="PeerJ">
        <title>Extensive microbial diversity within the chicken gut microbiome revealed by metagenomics and culture.</title>
        <authorList>
            <person name="Gilroy R."/>
            <person name="Ravi A."/>
            <person name="Getino M."/>
            <person name="Pursley I."/>
            <person name="Horton D.L."/>
            <person name="Alikhan N.F."/>
            <person name="Baker D."/>
            <person name="Gharbi K."/>
            <person name="Hall N."/>
            <person name="Watson M."/>
            <person name="Adriaenssens E.M."/>
            <person name="Foster-Nyarko E."/>
            <person name="Jarju S."/>
            <person name="Secka A."/>
            <person name="Antonio M."/>
            <person name="Oren A."/>
            <person name="Chaudhuri R.R."/>
            <person name="La Ragione R."/>
            <person name="Hildebrand F."/>
            <person name="Pallen M.J."/>
        </authorList>
    </citation>
    <scope>NUCLEOTIDE SEQUENCE</scope>
    <source>
        <strain evidence="8">ChiBcec7-5410</strain>
    </source>
</reference>
<evidence type="ECO:0000256" key="7">
    <source>
        <dbReference type="SAM" id="Phobius"/>
    </source>
</evidence>
<evidence type="ECO:0000256" key="3">
    <source>
        <dbReference type="ARBA" id="ARBA00022475"/>
    </source>
</evidence>
<dbReference type="InterPro" id="IPR052031">
    <property type="entry name" value="Membrane_Transporter-Flippase"/>
</dbReference>
<evidence type="ECO:0000256" key="1">
    <source>
        <dbReference type="ARBA" id="ARBA00004651"/>
    </source>
</evidence>
<feature type="transmembrane region" description="Helical" evidence="7">
    <location>
        <begin position="66"/>
        <end position="88"/>
    </location>
</feature>
<protein>
    <submittedName>
        <fullName evidence="8">MATE family efflux transporter</fullName>
    </submittedName>
</protein>
<organism evidence="8 9">
    <name type="scientific">Candidatus Faecivivens stercoripullorum</name>
    <dbReference type="NCBI Taxonomy" id="2840805"/>
    <lineage>
        <taxon>Bacteria</taxon>
        <taxon>Bacillati</taxon>
        <taxon>Bacillota</taxon>
        <taxon>Clostridia</taxon>
        <taxon>Eubacteriales</taxon>
        <taxon>Oscillospiraceae</taxon>
        <taxon>Oscillospiraceae incertae sedis</taxon>
        <taxon>Candidatus Faecivivens</taxon>
    </lineage>
</organism>
<accession>A0A9D1KQ60</accession>
<evidence type="ECO:0000256" key="2">
    <source>
        <dbReference type="ARBA" id="ARBA00022448"/>
    </source>
</evidence>
<dbReference type="EMBL" id="DVLW01000019">
    <property type="protein sequence ID" value="HIT93673.1"/>
    <property type="molecule type" value="Genomic_DNA"/>
</dbReference>
<reference evidence="8" key="1">
    <citation type="submission" date="2020-10" db="EMBL/GenBank/DDBJ databases">
        <authorList>
            <person name="Gilroy R."/>
        </authorList>
    </citation>
    <scope>NUCLEOTIDE SEQUENCE</scope>
    <source>
        <strain evidence="8">ChiBcec7-5410</strain>
    </source>
</reference>
<feature type="transmembrane region" description="Helical" evidence="7">
    <location>
        <begin position="18"/>
        <end position="36"/>
    </location>
</feature>
<evidence type="ECO:0000256" key="4">
    <source>
        <dbReference type="ARBA" id="ARBA00022692"/>
    </source>
</evidence>
<keyword evidence="5 7" id="KW-1133">Transmembrane helix</keyword>
<dbReference type="GO" id="GO:0042910">
    <property type="term" value="F:xenobiotic transmembrane transporter activity"/>
    <property type="evidence" value="ECO:0007669"/>
    <property type="project" value="InterPro"/>
</dbReference>
<evidence type="ECO:0000256" key="6">
    <source>
        <dbReference type="ARBA" id="ARBA00023136"/>
    </source>
</evidence>
<feature type="transmembrane region" description="Helical" evidence="7">
    <location>
        <begin position="100"/>
        <end position="119"/>
    </location>
</feature>
<keyword evidence="2" id="KW-0813">Transport</keyword>
<feature type="transmembrane region" description="Helical" evidence="7">
    <location>
        <begin position="172"/>
        <end position="201"/>
    </location>
</feature>
<dbReference type="GO" id="GO:0015297">
    <property type="term" value="F:antiporter activity"/>
    <property type="evidence" value="ECO:0007669"/>
    <property type="project" value="InterPro"/>
</dbReference>
<dbReference type="Pfam" id="PF01554">
    <property type="entry name" value="MatE"/>
    <property type="match status" value="1"/>
</dbReference>
<dbReference type="PANTHER" id="PTHR43549">
    <property type="entry name" value="MULTIDRUG RESISTANCE PROTEIN YPNP-RELATED"/>
    <property type="match status" value="1"/>
</dbReference>
<keyword evidence="3" id="KW-1003">Cell membrane</keyword>
<dbReference type="PANTHER" id="PTHR43549:SF3">
    <property type="entry name" value="MULTIDRUG RESISTANCE PROTEIN YPNP-RELATED"/>
    <property type="match status" value="1"/>
</dbReference>
<name>A0A9D1KQ60_9FIRM</name>
<feature type="non-terminal residue" evidence="8">
    <location>
        <position position="203"/>
    </location>
</feature>
<dbReference type="Proteomes" id="UP000824160">
    <property type="component" value="Unassembled WGS sequence"/>
</dbReference>
<keyword evidence="6 7" id="KW-0472">Membrane</keyword>
<evidence type="ECO:0000313" key="8">
    <source>
        <dbReference type="EMBL" id="HIT93673.1"/>
    </source>
</evidence>
<proteinExistence type="predicted"/>